<protein>
    <recommendedName>
        <fullName evidence="2">YqaJ viral recombinase domain-containing protein</fullName>
    </recommendedName>
</protein>
<sequence length="216" mass="25069">MKKRERMKPKCTKSLFKGKRSHDQDCGQRAQRQNVSRDKYEKEKKIFLDSLVKSDEQRQAMKRSTVMQQYSGEWLEERRKLLTSSNFGTVCKHKPHTGCENLVKQMLYGKCLQTQQMIFGQTNERTAIRELERKENIVLQCCGLVTDKNMPYLGSSPDGLIENNGVVEVKCPWSAAEMTPEEALTAGKITVLKQTKNGIIINKTRSWFYQIQIHYK</sequence>
<dbReference type="PANTHER" id="PTHR46609:SF8">
    <property type="entry name" value="YQAJ VIRAL RECOMBINASE DOMAIN-CONTAINING PROTEIN"/>
    <property type="match status" value="1"/>
</dbReference>
<dbReference type="Proteomes" id="UP001159363">
    <property type="component" value="Chromosome 12"/>
</dbReference>
<dbReference type="PANTHER" id="PTHR46609">
    <property type="entry name" value="EXONUCLEASE, PHAGE-TYPE/RECB, C-TERMINAL DOMAIN-CONTAINING PROTEIN"/>
    <property type="match status" value="1"/>
</dbReference>
<reference evidence="3 4" key="1">
    <citation type="submission" date="2023-02" db="EMBL/GenBank/DDBJ databases">
        <title>LHISI_Scaffold_Assembly.</title>
        <authorList>
            <person name="Stuart O.P."/>
            <person name="Cleave R."/>
            <person name="Magrath M.J.L."/>
            <person name="Mikheyev A.S."/>
        </authorList>
    </citation>
    <scope>NUCLEOTIDE SEQUENCE [LARGE SCALE GENOMIC DNA]</scope>
    <source>
        <strain evidence="3">Daus_M_001</strain>
        <tissue evidence="3">Leg muscle</tissue>
    </source>
</reference>
<dbReference type="InterPro" id="IPR011604">
    <property type="entry name" value="PDDEXK-like_dom_sf"/>
</dbReference>
<comment type="caution">
    <text evidence="3">The sequence shown here is derived from an EMBL/GenBank/DDBJ whole genome shotgun (WGS) entry which is preliminary data.</text>
</comment>
<dbReference type="CDD" id="cd22343">
    <property type="entry name" value="PDDEXK_lambda_exonuclease-like"/>
    <property type="match status" value="1"/>
</dbReference>
<dbReference type="InterPro" id="IPR019080">
    <property type="entry name" value="YqaJ_viral_recombinase"/>
</dbReference>
<dbReference type="InterPro" id="IPR051703">
    <property type="entry name" value="NF-kappa-B_Signaling_Reg"/>
</dbReference>
<name>A0ABQ9GAV0_9NEOP</name>
<proteinExistence type="predicted"/>
<dbReference type="Pfam" id="PF09588">
    <property type="entry name" value="YqaJ"/>
    <property type="match status" value="1"/>
</dbReference>
<evidence type="ECO:0000259" key="2">
    <source>
        <dbReference type="Pfam" id="PF09588"/>
    </source>
</evidence>
<dbReference type="EMBL" id="JARBHB010000013">
    <property type="protein sequence ID" value="KAJ8869545.1"/>
    <property type="molecule type" value="Genomic_DNA"/>
</dbReference>
<dbReference type="SUPFAM" id="SSF52980">
    <property type="entry name" value="Restriction endonuclease-like"/>
    <property type="match status" value="1"/>
</dbReference>
<gene>
    <name evidence="3" type="ORF">PR048_028536</name>
</gene>
<dbReference type="Gene3D" id="3.90.320.10">
    <property type="match status" value="1"/>
</dbReference>
<feature type="region of interest" description="Disordered" evidence="1">
    <location>
        <begin position="1"/>
        <end position="42"/>
    </location>
</feature>
<dbReference type="InterPro" id="IPR011335">
    <property type="entry name" value="Restrct_endonuc-II-like"/>
</dbReference>
<evidence type="ECO:0000256" key="1">
    <source>
        <dbReference type="SAM" id="MobiDB-lite"/>
    </source>
</evidence>
<feature type="domain" description="YqaJ viral recombinase" evidence="2">
    <location>
        <begin position="73"/>
        <end position="178"/>
    </location>
</feature>
<evidence type="ECO:0000313" key="4">
    <source>
        <dbReference type="Proteomes" id="UP001159363"/>
    </source>
</evidence>
<accession>A0ABQ9GAV0</accession>
<feature type="compositionally biased region" description="Basic residues" evidence="1">
    <location>
        <begin position="1"/>
        <end position="20"/>
    </location>
</feature>
<organism evidence="3 4">
    <name type="scientific">Dryococelus australis</name>
    <dbReference type="NCBI Taxonomy" id="614101"/>
    <lineage>
        <taxon>Eukaryota</taxon>
        <taxon>Metazoa</taxon>
        <taxon>Ecdysozoa</taxon>
        <taxon>Arthropoda</taxon>
        <taxon>Hexapoda</taxon>
        <taxon>Insecta</taxon>
        <taxon>Pterygota</taxon>
        <taxon>Neoptera</taxon>
        <taxon>Polyneoptera</taxon>
        <taxon>Phasmatodea</taxon>
        <taxon>Verophasmatodea</taxon>
        <taxon>Anareolatae</taxon>
        <taxon>Phasmatidae</taxon>
        <taxon>Eurycanthinae</taxon>
        <taxon>Dryococelus</taxon>
    </lineage>
</organism>
<keyword evidence="4" id="KW-1185">Reference proteome</keyword>
<evidence type="ECO:0000313" key="3">
    <source>
        <dbReference type="EMBL" id="KAJ8869545.1"/>
    </source>
</evidence>